<keyword evidence="2" id="KW-0479">Metal-binding</keyword>
<dbReference type="GO" id="GO:0005506">
    <property type="term" value="F:iron ion binding"/>
    <property type="evidence" value="ECO:0007669"/>
    <property type="project" value="InterPro"/>
</dbReference>
<dbReference type="GO" id="GO:0006449">
    <property type="term" value="P:regulation of translational termination"/>
    <property type="evidence" value="ECO:0007669"/>
    <property type="project" value="TreeGrafter"/>
</dbReference>
<comment type="caution">
    <text evidence="7">The sequence shown here is derived from an EMBL/GenBank/DDBJ whole genome shotgun (WGS) entry which is preliminary data.</text>
</comment>
<dbReference type="Pfam" id="PF13661">
    <property type="entry name" value="2OG-FeII_Oxy_4"/>
    <property type="match status" value="1"/>
</dbReference>
<dbReference type="PROSITE" id="PS51471">
    <property type="entry name" value="FE2OG_OXY"/>
    <property type="match status" value="1"/>
</dbReference>
<name>A0A086J4B4_NEMA1</name>
<gene>
    <name evidence="7" type="ORF">NESG_00052</name>
</gene>
<evidence type="ECO:0000313" key="8">
    <source>
        <dbReference type="Proteomes" id="UP000054524"/>
    </source>
</evidence>
<dbReference type="GO" id="GO:0031418">
    <property type="term" value="F:L-ascorbic acid binding"/>
    <property type="evidence" value="ECO:0007669"/>
    <property type="project" value="InterPro"/>
</dbReference>
<dbReference type="GeneID" id="77675025"/>
<evidence type="ECO:0000256" key="4">
    <source>
        <dbReference type="ARBA" id="ARBA00023002"/>
    </source>
</evidence>
<dbReference type="InterPro" id="IPR006620">
    <property type="entry name" value="Pro_4_hyd_alph"/>
</dbReference>
<accession>A0A086J4B4</accession>
<keyword evidence="5" id="KW-0408">Iron</keyword>
<evidence type="ECO:0000256" key="1">
    <source>
        <dbReference type="ARBA" id="ARBA00001961"/>
    </source>
</evidence>
<keyword evidence="3" id="KW-0223">Dioxygenase</keyword>
<dbReference type="HOGENOM" id="CLU_816288_0_0_1"/>
<keyword evidence="8" id="KW-1185">Reference proteome</keyword>
<dbReference type="InterPro" id="IPR039558">
    <property type="entry name" value="TPA1/OFD1_N"/>
</dbReference>
<evidence type="ECO:0000256" key="3">
    <source>
        <dbReference type="ARBA" id="ARBA00022964"/>
    </source>
</evidence>
<dbReference type="PANTHER" id="PTHR12117">
    <property type="entry name" value="HISTONE ACETYLTRANSFERASE COMPLEX"/>
    <property type="match status" value="1"/>
</dbReference>
<evidence type="ECO:0000259" key="6">
    <source>
        <dbReference type="PROSITE" id="PS51471"/>
    </source>
</evidence>
<keyword evidence="4" id="KW-0560">Oxidoreductase</keyword>
<evidence type="ECO:0000256" key="2">
    <source>
        <dbReference type="ARBA" id="ARBA00022723"/>
    </source>
</evidence>
<protein>
    <recommendedName>
        <fullName evidence="6">Fe2OG dioxygenase domain-containing protein</fullName>
    </recommendedName>
</protein>
<dbReference type="InterPro" id="IPR051842">
    <property type="entry name" value="uS12_prolyl_hydroxylase"/>
</dbReference>
<dbReference type="GO" id="GO:0005737">
    <property type="term" value="C:cytoplasm"/>
    <property type="evidence" value="ECO:0007669"/>
    <property type="project" value="TreeGrafter"/>
</dbReference>
<organism evidence="7 8">
    <name type="scientific">Nematocida ausubeli (strain ATCC PRA-371 / ERTm2)</name>
    <name type="common">Nematode killer fungus</name>
    <dbReference type="NCBI Taxonomy" id="1913371"/>
    <lineage>
        <taxon>Eukaryota</taxon>
        <taxon>Fungi</taxon>
        <taxon>Fungi incertae sedis</taxon>
        <taxon>Microsporidia</taxon>
        <taxon>Nematocida</taxon>
    </lineage>
</organism>
<dbReference type="Proteomes" id="UP000054524">
    <property type="component" value="Unassembled WGS sequence"/>
</dbReference>
<dbReference type="EMBL" id="AKIJ01000001">
    <property type="protein sequence ID" value="KFG26982.1"/>
    <property type="molecule type" value="Genomic_DNA"/>
</dbReference>
<feature type="domain" description="Fe2OG dioxygenase" evidence="6">
    <location>
        <begin position="96"/>
        <end position="208"/>
    </location>
</feature>
<dbReference type="GO" id="GO:0031543">
    <property type="term" value="F:peptidyl-proline dioxygenase activity"/>
    <property type="evidence" value="ECO:0007669"/>
    <property type="project" value="TreeGrafter"/>
</dbReference>
<dbReference type="InterPro" id="IPR005123">
    <property type="entry name" value="Oxoglu/Fe-dep_dioxygenase_dom"/>
</dbReference>
<evidence type="ECO:0000313" key="7">
    <source>
        <dbReference type="EMBL" id="KFG26982.1"/>
    </source>
</evidence>
<reference evidence="7 8" key="1">
    <citation type="journal article" date="2014" name="Genome Announc.">
        <title>Genome Sequence of the Microsporidian Species Nematocida sp1 Strain ERTm6 (ATCC PRA-372).</title>
        <authorList>
            <person name="Bakowski M.A."/>
            <person name="Priest M."/>
            <person name="Young S."/>
            <person name="Cuomo C.A."/>
            <person name="Troemel E.R."/>
        </authorList>
    </citation>
    <scope>NUCLEOTIDE SEQUENCE [LARGE SCALE GENOMIC DNA]</scope>
    <source>
        <strain evidence="7 8">ERTm6</strain>
    </source>
</reference>
<dbReference type="Gene3D" id="2.60.120.620">
    <property type="entry name" value="q2cbj1_9rhob like domain"/>
    <property type="match status" value="1"/>
</dbReference>
<evidence type="ECO:0000256" key="5">
    <source>
        <dbReference type="ARBA" id="ARBA00023004"/>
    </source>
</evidence>
<dbReference type="RefSeq" id="XP_052905537.1">
    <property type="nucleotide sequence ID" value="XM_053047712.1"/>
</dbReference>
<comment type="cofactor">
    <cofactor evidence="1">
        <name>L-ascorbate</name>
        <dbReference type="ChEBI" id="CHEBI:38290"/>
    </cofactor>
</comment>
<dbReference type="SMART" id="SM00702">
    <property type="entry name" value="P4Hc"/>
    <property type="match status" value="1"/>
</dbReference>
<proteinExistence type="predicted"/>
<dbReference type="PANTHER" id="PTHR12117:SF0">
    <property type="entry name" value="PROLYL 3-HYDROXYLASE OGFOD1"/>
    <property type="match status" value="1"/>
</dbReference>
<sequence length="402" mass="45736">MKQRENELGDSPKEKGAQFSAPFYHRVVDNFLPQDLFEKVHQEALSREYFKKNTDLFHFYQTYELKNDASFQPFLEFLKDKMDIDLCNIKKEVKEKRMDLFASIYKSGDFLLPHDDCVGQRVLAFSFYLNDPLASTSDEAGAEKKESTDPNEKNGALVLYESDGRTIAKRIAPIANRLVIFEVSGRSYHEVEMMTRGTRMALTGWLNSDGHLPESILLDYRPFRYWIFQDTDMTMIPQVTTSNLVSIDTAQDAEQIEEITGVLAGLQWKKRLNCVYTSLDEPEEDPSGEITILPLGLSFVKSDVIVDVLVGRINKGGYMLLNDPFNTDSDALIVQSLYDGPIVIVDEEGEIAGKITQPGYYVYYGKGSLFIPPHHAAGYIVAYRVKDIDYMDKDADEQAKLE</sequence>
<dbReference type="AlphaFoldDB" id="A0A086J4B4"/>